<keyword evidence="8 10" id="KW-0520">NAD</keyword>
<evidence type="ECO:0000256" key="10">
    <source>
        <dbReference type="PIRSR" id="PIRSR000094-3"/>
    </source>
</evidence>
<comment type="catalytic activity">
    <reaction evidence="8">
        <text>a 2,3-saturated acyl-[ACP] + NAD(+) = a (2E)-enoyl-[ACP] + NADH + H(+)</text>
        <dbReference type="Rhea" id="RHEA:10240"/>
        <dbReference type="Rhea" id="RHEA-COMP:9925"/>
        <dbReference type="Rhea" id="RHEA-COMP:9926"/>
        <dbReference type="ChEBI" id="CHEBI:15378"/>
        <dbReference type="ChEBI" id="CHEBI:57540"/>
        <dbReference type="ChEBI" id="CHEBI:57945"/>
        <dbReference type="ChEBI" id="CHEBI:78784"/>
        <dbReference type="ChEBI" id="CHEBI:78785"/>
        <dbReference type="EC" id="1.3.1.9"/>
    </reaction>
</comment>
<dbReference type="NCBIfam" id="NF005615">
    <property type="entry name" value="PRK07370.1"/>
    <property type="match status" value="1"/>
</dbReference>
<dbReference type="Gene3D" id="1.10.8.400">
    <property type="entry name" value="Enoyl acyl carrier protein reductase"/>
    <property type="match status" value="1"/>
</dbReference>
<dbReference type="GO" id="GO:0006633">
    <property type="term" value="P:fatty acid biosynthetic process"/>
    <property type="evidence" value="ECO:0007669"/>
    <property type="project" value="UniProtKB-KW"/>
</dbReference>
<dbReference type="GO" id="GO:0004318">
    <property type="term" value="F:enoyl-[acyl-carrier-protein] reductase (NADH) activity"/>
    <property type="evidence" value="ECO:0007669"/>
    <property type="project" value="UniProtKB-EC"/>
</dbReference>
<dbReference type="AlphaFoldDB" id="A0A1B7WYX6"/>
<reference evidence="11 12" key="1">
    <citation type="submission" date="2015-09" db="EMBL/GenBank/DDBJ databases">
        <title>Aphanizomenon flos-aquae WA102.</title>
        <authorList>
            <person name="Driscoll C."/>
        </authorList>
    </citation>
    <scope>NUCLEOTIDE SEQUENCE [LARGE SCALE GENOMIC DNA]</scope>
    <source>
        <strain evidence="11">WA102</strain>
    </source>
</reference>
<dbReference type="InterPro" id="IPR036291">
    <property type="entry name" value="NAD(P)-bd_dom_sf"/>
</dbReference>
<name>A0A1B7WYX6_APHFL</name>
<dbReference type="EMBL" id="LJOW01000112">
    <property type="protein sequence ID" value="OBQ42309.1"/>
    <property type="molecule type" value="Genomic_DNA"/>
</dbReference>
<dbReference type="Pfam" id="PF13561">
    <property type="entry name" value="adh_short_C2"/>
    <property type="match status" value="1"/>
</dbReference>
<keyword evidence="6" id="KW-0443">Lipid metabolism</keyword>
<evidence type="ECO:0000313" key="11">
    <source>
        <dbReference type="EMBL" id="OBQ42309.1"/>
    </source>
</evidence>
<evidence type="ECO:0000256" key="4">
    <source>
        <dbReference type="ARBA" id="ARBA00022832"/>
    </source>
</evidence>
<feature type="active site" description="Proton acceptor" evidence="9">
    <location>
        <position position="161"/>
    </location>
</feature>
<feature type="active site" description="Proton acceptor" evidence="9">
    <location>
        <position position="151"/>
    </location>
</feature>
<evidence type="ECO:0000256" key="8">
    <source>
        <dbReference type="PIRNR" id="PIRNR000094"/>
    </source>
</evidence>
<dbReference type="SUPFAM" id="SSF51735">
    <property type="entry name" value="NAD(P)-binding Rossmann-fold domains"/>
    <property type="match status" value="1"/>
</dbReference>
<evidence type="ECO:0000256" key="7">
    <source>
        <dbReference type="ARBA" id="ARBA00023160"/>
    </source>
</evidence>
<dbReference type="EC" id="1.3.1.9" evidence="8"/>
<dbReference type="PANTHER" id="PTHR43159">
    <property type="entry name" value="ENOYL-[ACYL-CARRIER-PROTEIN] REDUCTASE"/>
    <property type="match status" value="1"/>
</dbReference>
<accession>A0A1B7WYX6</accession>
<evidence type="ECO:0000256" key="9">
    <source>
        <dbReference type="PIRSR" id="PIRSR000094-1"/>
    </source>
</evidence>
<evidence type="ECO:0000256" key="2">
    <source>
        <dbReference type="ARBA" id="ARBA00009233"/>
    </source>
</evidence>
<evidence type="ECO:0000313" key="12">
    <source>
        <dbReference type="Proteomes" id="UP000092093"/>
    </source>
</evidence>
<feature type="binding site" evidence="10">
    <location>
        <begin position="197"/>
        <end position="201"/>
    </location>
    <ligand>
        <name>NAD(+)</name>
        <dbReference type="ChEBI" id="CHEBI:57540"/>
    </ligand>
</feature>
<feature type="binding site" evidence="10">
    <location>
        <begin position="20"/>
        <end position="21"/>
    </location>
    <ligand>
        <name>NAD(+)</name>
        <dbReference type="ChEBI" id="CHEBI:57540"/>
    </ligand>
</feature>
<evidence type="ECO:0000256" key="3">
    <source>
        <dbReference type="ARBA" id="ARBA00022516"/>
    </source>
</evidence>
<evidence type="ECO:0000256" key="5">
    <source>
        <dbReference type="ARBA" id="ARBA00023002"/>
    </source>
</evidence>
<dbReference type="PANTHER" id="PTHR43159:SF2">
    <property type="entry name" value="ENOYL-[ACYL-CARRIER-PROTEIN] REDUCTASE [NADH], CHLOROPLASTIC"/>
    <property type="match status" value="1"/>
</dbReference>
<keyword evidence="3 8" id="KW-0444">Lipid biosynthesis</keyword>
<evidence type="ECO:0000256" key="1">
    <source>
        <dbReference type="ARBA" id="ARBA00005194"/>
    </source>
</evidence>
<keyword evidence="4" id="KW-0276">Fatty acid metabolism</keyword>
<feature type="binding site" evidence="10">
    <location>
        <position position="168"/>
    </location>
    <ligand>
        <name>NAD(+)</name>
        <dbReference type="ChEBI" id="CHEBI:57540"/>
    </ligand>
</feature>
<gene>
    <name evidence="11" type="ORF">AN484_18550</name>
</gene>
<evidence type="ECO:0000256" key="6">
    <source>
        <dbReference type="ARBA" id="ARBA00023098"/>
    </source>
</evidence>
<keyword evidence="7 8" id="KW-0275">Fatty acid biosynthesis</keyword>
<dbReference type="PIRSF" id="PIRSF000094">
    <property type="entry name" value="Enoyl-ACP_rdct"/>
    <property type="match status" value="1"/>
</dbReference>
<feature type="binding site" evidence="10">
    <location>
        <position position="98"/>
    </location>
    <ligand>
        <name>NAD(+)</name>
        <dbReference type="ChEBI" id="CHEBI:57540"/>
    </ligand>
</feature>
<comment type="pathway">
    <text evidence="1">Lipid metabolism; fatty acid biosynthesis.</text>
</comment>
<dbReference type="CDD" id="cd05372">
    <property type="entry name" value="ENR_SDR"/>
    <property type="match status" value="1"/>
</dbReference>
<comment type="similarity">
    <text evidence="2 8">Belongs to the short-chain dehydrogenases/reductases (SDR) family. FabI subfamily.</text>
</comment>
<dbReference type="InterPro" id="IPR002347">
    <property type="entry name" value="SDR_fam"/>
</dbReference>
<organism evidence="11 12">
    <name type="scientific">Aphanizomenon flos-aquae WA102</name>
    <dbReference type="NCBI Taxonomy" id="1710896"/>
    <lineage>
        <taxon>Bacteria</taxon>
        <taxon>Bacillati</taxon>
        <taxon>Cyanobacteriota</taxon>
        <taxon>Cyanophyceae</taxon>
        <taxon>Nostocales</taxon>
        <taxon>Aphanizomenonaceae</taxon>
        <taxon>Aphanizomenon</taxon>
    </lineage>
</organism>
<dbReference type="InterPro" id="IPR014358">
    <property type="entry name" value="Enoyl-ACP_Rdtase_NADH"/>
</dbReference>
<comment type="caution">
    <text evidence="11">The sequence shown here is derived from an EMBL/GenBank/DDBJ whole genome shotgun (WGS) entry which is preliminary data.</text>
</comment>
<dbReference type="FunFam" id="1.10.8.400:FF:000001">
    <property type="entry name" value="Enoyl-[acyl-carrier-protein] reductase [NADH]"/>
    <property type="match status" value="1"/>
</dbReference>
<dbReference type="Gene3D" id="3.40.50.720">
    <property type="entry name" value="NAD(P)-binding Rossmann-like Domain"/>
    <property type="match status" value="1"/>
</dbReference>
<keyword evidence="5 8" id="KW-0560">Oxidoreductase</keyword>
<feature type="binding site" evidence="10">
    <location>
        <position position="14"/>
    </location>
    <ligand>
        <name>NAD(+)</name>
        <dbReference type="ChEBI" id="CHEBI:57540"/>
    </ligand>
</feature>
<dbReference type="Proteomes" id="UP000092093">
    <property type="component" value="Unassembled WGS sequence"/>
</dbReference>
<dbReference type="PATRIC" id="fig|1710896.3.peg.4061"/>
<dbReference type="PRINTS" id="PR00081">
    <property type="entry name" value="GDHRDH"/>
</dbReference>
<protein>
    <recommendedName>
        <fullName evidence="8">Enoyl-[acyl-carrier-protein] reductase [NADH]</fullName>
        <ecNumber evidence="8">1.3.1.9</ecNumber>
    </recommendedName>
</protein>
<proteinExistence type="inferred from homology"/>
<sequence length="261" mass="27670">MLLNLTEKKALIIGVANQKSIAWSIAKQLHQAGATLGFTYLPDPTGKGRFKPKIEAALATIPYDFLVPCNVADDSLIASTFETVKEKWGQLDILIHSLAFSTKEGISGDFSNASRECFSQSLDISSYSLVALAKAAKLLMPKGGSIITISYLGGVRVVPNYNVMGTCKAALEANVRYLANELGGNNIRVNAISPGPILTLAASAITGINTMLEHSEQVSPLKRNVTQLEVGNTAAFLASELASGITGQVIYVDAGYSIMGM</sequence>